<reference evidence="1" key="1">
    <citation type="submission" date="2020-07" db="EMBL/GenBank/DDBJ databases">
        <title>Genome sequence and genetic diversity analysis of an under-domesticated orphan crop, white fonio (Digitaria exilis).</title>
        <authorList>
            <person name="Bennetzen J.L."/>
            <person name="Chen S."/>
            <person name="Ma X."/>
            <person name="Wang X."/>
            <person name="Yssel A.E.J."/>
            <person name="Chaluvadi S.R."/>
            <person name="Johnson M."/>
            <person name="Gangashetty P."/>
            <person name="Hamidou F."/>
            <person name="Sanogo M.D."/>
            <person name="Zwaenepoel A."/>
            <person name="Wallace J."/>
            <person name="Van De Peer Y."/>
            <person name="Van Deynze A."/>
        </authorList>
    </citation>
    <scope>NUCLEOTIDE SEQUENCE</scope>
    <source>
        <tissue evidence="1">Leaves</tissue>
    </source>
</reference>
<dbReference type="PANTHER" id="PTHR18868">
    <property type="entry name" value="OS07G0665300 PROTEIN-RELATED"/>
    <property type="match status" value="1"/>
</dbReference>
<dbReference type="EMBL" id="JACEFO010000718">
    <property type="protein sequence ID" value="KAF8759274.1"/>
    <property type="molecule type" value="Genomic_DNA"/>
</dbReference>
<gene>
    <name evidence="1" type="ORF">HU200_010310</name>
</gene>
<evidence type="ECO:0000313" key="1">
    <source>
        <dbReference type="EMBL" id="KAF8759274.1"/>
    </source>
</evidence>
<sequence length="391" mass="43411">MERQGRHLTRFLTSASVVKALDSTNKDHDDLMILVRHEGDKVYDGFLAETDLDHNFAVVEVHAFLDVQIGPFLEVLPQGGVFTVGRGVSGEMMAKSVELNVDSRVSEDDDDLDCKISEAWEGGPLVSIDRNIVGMNLFLTMKRAVFLPWGTILKHLELGARSTGEKSNSHPEIHGDFLNQEQLELDSMGYPKLPSTMLEAGMILDYSFEETFGNVHGKGIWRKFSKRASSNINSNVVALASFNGEKRFFACTGFFIEWNGSMIILTSASLVRNSGDENKIVENLRIEVLLNDKVEEGMLKHWDLHYNVALVTVKNYPAVRPLNTLVYFDKCPGVAAVGRCFKSGVLMATSGDLVSWSGTLDCIFLARSTCKNKKRLGLEVLLLILMGMLLA</sequence>
<protein>
    <submittedName>
        <fullName evidence="1">Uncharacterized protein</fullName>
    </submittedName>
</protein>
<evidence type="ECO:0000313" key="2">
    <source>
        <dbReference type="Proteomes" id="UP000636709"/>
    </source>
</evidence>
<dbReference type="OrthoDB" id="681969at2759"/>
<dbReference type="PANTHER" id="PTHR18868:SF45">
    <property type="entry name" value="OS03G0109900 PROTEIN"/>
    <property type="match status" value="1"/>
</dbReference>
<name>A0A835KM93_9POAL</name>
<dbReference type="InterPro" id="IPR009003">
    <property type="entry name" value="Peptidase_S1_PA"/>
</dbReference>
<dbReference type="SUPFAM" id="SSF50494">
    <property type="entry name" value="Trypsin-like serine proteases"/>
    <property type="match status" value="2"/>
</dbReference>
<dbReference type="Proteomes" id="UP000636709">
    <property type="component" value="Unassembled WGS sequence"/>
</dbReference>
<comment type="caution">
    <text evidence="1">The sequence shown here is derived from an EMBL/GenBank/DDBJ whole genome shotgun (WGS) entry which is preliminary data.</text>
</comment>
<accession>A0A835KM93</accession>
<proteinExistence type="predicted"/>
<organism evidence="1 2">
    <name type="scientific">Digitaria exilis</name>
    <dbReference type="NCBI Taxonomy" id="1010633"/>
    <lineage>
        <taxon>Eukaryota</taxon>
        <taxon>Viridiplantae</taxon>
        <taxon>Streptophyta</taxon>
        <taxon>Embryophyta</taxon>
        <taxon>Tracheophyta</taxon>
        <taxon>Spermatophyta</taxon>
        <taxon>Magnoliopsida</taxon>
        <taxon>Liliopsida</taxon>
        <taxon>Poales</taxon>
        <taxon>Poaceae</taxon>
        <taxon>PACMAD clade</taxon>
        <taxon>Panicoideae</taxon>
        <taxon>Panicodae</taxon>
        <taxon>Paniceae</taxon>
        <taxon>Anthephorinae</taxon>
        <taxon>Digitaria</taxon>
    </lineage>
</organism>
<dbReference type="AlphaFoldDB" id="A0A835KM93"/>
<keyword evidence="2" id="KW-1185">Reference proteome</keyword>